<evidence type="ECO:0000256" key="6">
    <source>
        <dbReference type="ARBA" id="ARBA00022989"/>
    </source>
</evidence>
<dbReference type="InterPro" id="IPR000276">
    <property type="entry name" value="GPCR_Rhodpsn"/>
</dbReference>
<dbReference type="InterPro" id="IPR017452">
    <property type="entry name" value="GPCR_Rhodpsn_7TM"/>
</dbReference>
<dbReference type="KEGG" id="xtr:116409584"/>
<evidence type="ECO:0000259" key="14">
    <source>
        <dbReference type="PROSITE" id="PS50262"/>
    </source>
</evidence>
<dbReference type="PANTHER" id="PTHR24242:SF414">
    <property type="entry name" value="OLFACTORY RECEPTOR 5V1-LIKE"/>
    <property type="match status" value="1"/>
</dbReference>
<comment type="subcellular location">
    <subcellularLocation>
        <location evidence="1">Cell membrane</location>
        <topology evidence="1">Multi-pass membrane protein</topology>
    </subcellularLocation>
</comment>
<dbReference type="AGR" id="Xenbase:XB-GENE-29095319"/>
<dbReference type="InterPro" id="IPR000725">
    <property type="entry name" value="Olfact_rcpt"/>
</dbReference>
<keyword evidence="12" id="KW-0807">Transducer</keyword>
<dbReference type="InterPro" id="IPR050939">
    <property type="entry name" value="Olfactory_GPCR1"/>
</dbReference>
<keyword evidence="8 13" id="KW-0472">Membrane</keyword>
<evidence type="ECO:0000256" key="5">
    <source>
        <dbReference type="ARBA" id="ARBA00022725"/>
    </source>
</evidence>
<organism evidence="15 16">
    <name type="scientific">Xenopus tropicalis</name>
    <name type="common">Western clawed frog</name>
    <name type="synonym">Silurana tropicalis</name>
    <dbReference type="NCBI Taxonomy" id="8364"/>
    <lineage>
        <taxon>Eukaryota</taxon>
        <taxon>Metazoa</taxon>
        <taxon>Chordata</taxon>
        <taxon>Craniata</taxon>
        <taxon>Vertebrata</taxon>
        <taxon>Euteleostomi</taxon>
        <taxon>Amphibia</taxon>
        <taxon>Batrachia</taxon>
        <taxon>Anura</taxon>
        <taxon>Pipoidea</taxon>
        <taxon>Pipidae</taxon>
        <taxon>Xenopodinae</taxon>
        <taxon>Xenopus</taxon>
        <taxon>Silurana</taxon>
    </lineage>
</organism>
<evidence type="ECO:0000256" key="8">
    <source>
        <dbReference type="ARBA" id="ARBA00023136"/>
    </source>
</evidence>
<feature type="transmembrane region" description="Helical" evidence="13">
    <location>
        <begin position="201"/>
        <end position="225"/>
    </location>
</feature>
<evidence type="ECO:0000313" key="15">
    <source>
        <dbReference type="Proteomes" id="UP000008143"/>
    </source>
</evidence>
<feature type="transmembrane region" description="Helical" evidence="13">
    <location>
        <begin position="165"/>
        <end position="189"/>
    </location>
</feature>
<keyword evidence="6 13" id="KW-1133">Transmembrane helix</keyword>
<dbReference type="GO" id="GO:0050911">
    <property type="term" value="P:detection of chemical stimulus involved in sensory perception of smell"/>
    <property type="evidence" value="ECO:0000318"/>
    <property type="project" value="GO_Central"/>
</dbReference>
<feature type="transmembrane region" description="Helical" evidence="13">
    <location>
        <begin position="237"/>
        <end position="256"/>
    </location>
</feature>
<keyword evidence="11" id="KW-0325">Glycoprotein</keyword>
<evidence type="ECO:0000256" key="4">
    <source>
        <dbReference type="ARBA" id="ARBA00022692"/>
    </source>
</evidence>
<name>A0A8J1J8H6_XENTR</name>
<dbReference type="SUPFAM" id="SSF81321">
    <property type="entry name" value="Family A G protein-coupled receptor-like"/>
    <property type="match status" value="1"/>
</dbReference>
<keyword evidence="3" id="KW-0716">Sensory transduction</keyword>
<reference evidence="16" key="1">
    <citation type="submission" date="2025-08" db="UniProtKB">
        <authorList>
            <consortium name="RefSeq"/>
        </authorList>
    </citation>
    <scope>IDENTIFICATION</scope>
    <source>
        <strain evidence="16">Nigerian</strain>
        <tissue evidence="16">Liver and blood</tissue>
    </source>
</reference>
<feature type="transmembrane region" description="Helical" evidence="13">
    <location>
        <begin position="7"/>
        <end position="26"/>
    </location>
</feature>
<dbReference type="OrthoDB" id="9444602at2759"/>
<dbReference type="Xenbase" id="XB-GENE-29095319">
    <property type="gene designation" value="or16d5"/>
</dbReference>
<dbReference type="GO" id="GO:0005886">
    <property type="term" value="C:plasma membrane"/>
    <property type="evidence" value="ECO:0000318"/>
    <property type="project" value="GO_Central"/>
</dbReference>
<dbReference type="PRINTS" id="PR00237">
    <property type="entry name" value="GPCRRHODOPSN"/>
</dbReference>
<evidence type="ECO:0000256" key="13">
    <source>
        <dbReference type="SAM" id="Phobius"/>
    </source>
</evidence>
<keyword evidence="9" id="KW-1015">Disulfide bond</keyword>
<keyword evidence="4 13" id="KW-0812">Transmembrane</keyword>
<evidence type="ECO:0000256" key="1">
    <source>
        <dbReference type="ARBA" id="ARBA00004651"/>
    </source>
</evidence>
<evidence type="ECO:0000256" key="10">
    <source>
        <dbReference type="ARBA" id="ARBA00023170"/>
    </source>
</evidence>
<feature type="transmembrane region" description="Helical" evidence="13">
    <location>
        <begin position="62"/>
        <end position="84"/>
    </location>
</feature>
<protein>
    <submittedName>
        <fullName evidence="16">Olfactory receptor 476-like</fullName>
    </submittedName>
</protein>
<dbReference type="Gene3D" id="1.20.1070.10">
    <property type="entry name" value="Rhodopsin 7-helix transmembrane proteins"/>
    <property type="match status" value="1"/>
</dbReference>
<keyword evidence="2" id="KW-1003">Cell membrane</keyword>
<dbReference type="FunFam" id="1.20.1070.10:FF:000010">
    <property type="entry name" value="Olfactory receptor"/>
    <property type="match status" value="1"/>
</dbReference>
<dbReference type="OMA" id="STECYIF"/>
<sequence>MVFNANFLVIILVAACPTLHFPMYFFLSQLSLSEILFTTNIVPNMLRLILIGGGTMSVRGCIAQLCLLCVPTITQCLLLATMSFDRYVAICNPLHYTSIMTFKLQLNIVTFCWISGFMLSFAIYIVSSRLIFCHSNKINHFYCDIAPLIALSCSDTTYVELVVALISAFLAFSPFLFIIITYIFILANILKIPSSFGRQKAFSTCSSHLAVVCMYYGTLTVIYLYPPGNHSLSINKFLSLLYTLVTPLSNPIIYSLRNHDIRRNGLSVSLMLLSMFVLCTLEEEKTFGFTTTQQLALWLSWLKRLSCKQKILSSILSSACLLPLKNG</sequence>
<evidence type="ECO:0000256" key="3">
    <source>
        <dbReference type="ARBA" id="ARBA00022606"/>
    </source>
</evidence>
<dbReference type="AlphaFoldDB" id="A0A8J1J8H6"/>
<dbReference type="PROSITE" id="PS50262">
    <property type="entry name" value="G_PROTEIN_RECEP_F1_2"/>
    <property type="match status" value="1"/>
</dbReference>
<dbReference type="Pfam" id="PF13853">
    <property type="entry name" value="7tm_4"/>
    <property type="match status" value="1"/>
</dbReference>
<feature type="transmembrane region" description="Helical" evidence="13">
    <location>
        <begin position="104"/>
        <end position="126"/>
    </location>
</feature>
<feature type="domain" description="G-protein coupled receptors family 1 profile" evidence="14">
    <location>
        <begin position="5"/>
        <end position="254"/>
    </location>
</feature>
<keyword evidence="7" id="KW-0297">G-protein coupled receptor</keyword>
<evidence type="ECO:0000256" key="7">
    <source>
        <dbReference type="ARBA" id="ARBA00023040"/>
    </source>
</evidence>
<dbReference type="GO" id="GO:0004930">
    <property type="term" value="F:G protein-coupled receptor activity"/>
    <property type="evidence" value="ECO:0007669"/>
    <property type="project" value="UniProtKB-KW"/>
</dbReference>
<evidence type="ECO:0000256" key="9">
    <source>
        <dbReference type="ARBA" id="ARBA00023157"/>
    </source>
</evidence>
<dbReference type="GO" id="GO:0004984">
    <property type="term" value="F:olfactory receptor activity"/>
    <property type="evidence" value="ECO:0000318"/>
    <property type="project" value="GO_Central"/>
</dbReference>
<keyword evidence="15" id="KW-1185">Reference proteome</keyword>
<gene>
    <name evidence="17" type="primary">or16d5</name>
    <name evidence="16" type="synonym">LOC116409584</name>
</gene>
<proteinExistence type="predicted"/>
<dbReference type="Proteomes" id="UP000008143">
    <property type="component" value="Chromosome 3"/>
</dbReference>
<evidence type="ECO:0000313" key="17">
    <source>
        <dbReference type="Xenbase" id="XB-GENE-29095319"/>
    </source>
</evidence>
<keyword evidence="5" id="KW-0552">Olfaction</keyword>
<evidence type="ECO:0000256" key="11">
    <source>
        <dbReference type="ARBA" id="ARBA00023180"/>
    </source>
</evidence>
<evidence type="ECO:0000256" key="2">
    <source>
        <dbReference type="ARBA" id="ARBA00022475"/>
    </source>
</evidence>
<evidence type="ECO:0000256" key="12">
    <source>
        <dbReference type="ARBA" id="ARBA00023224"/>
    </source>
</evidence>
<dbReference type="RefSeq" id="XP_031754172.1">
    <property type="nucleotide sequence ID" value="XM_031898312.1"/>
</dbReference>
<dbReference type="PRINTS" id="PR00245">
    <property type="entry name" value="OLFACTORYR"/>
</dbReference>
<evidence type="ECO:0000313" key="16">
    <source>
        <dbReference type="RefSeq" id="XP_031754172.1"/>
    </source>
</evidence>
<dbReference type="PANTHER" id="PTHR24242">
    <property type="entry name" value="G-PROTEIN COUPLED RECEPTOR"/>
    <property type="match status" value="1"/>
</dbReference>
<keyword evidence="10" id="KW-0675">Receptor</keyword>
<accession>A0A8J1J8H6</accession>